<dbReference type="InterPro" id="IPR016215">
    <property type="entry name" value="NTA_MOA"/>
</dbReference>
<evidence type="ECO:0000256" key="2">
    <source>
        <dbReference type="ARBA" id="ARBA00022643"/>
    </source>
</evidence>
<dbReference type="InterPro" id="IPR036661">
    <property type="entry name" value="Luciferase-like_sf"/>
</dbReference>
<evidence type="ECO:0000313" key="8">
    <source>
        <dbReference type="Proteomes" id="UP001597492"/>
    </source>
</evidence>
<organism evidence="7 8">
    <name type="scientific">Gulosibacter faecalis</name>
    <dbReference type="NCBI Taxonomy" id="272240"/>
    <lineage>
        <taxon>Bacteria</taxon>
        <taxon>Bacillati</taxon>
        <taxon>Actinomycetota</taxon>
        <taxon>Actinomycetes</taxon>
        <taxon>Micrococcales</taxon>
        <taxon>Microbacteriaceae</taxon>
        <taxon>Gulosibacter</taxon>
    </lineage>
</organism>
<evidence type="ECO:0000256" key="4">
    <source>
        <dbReference type="ARBA" id="ARBA00023033"/>
    </source>
</evidence>
<dbReference type="InterPro" id="IPR011251">
    <property type="entry name" value="Luciferase-like_dom"/>
</dbReference>
<comment type="similarity">
    <text evidence="5">Belongs to the NtaA/SnaA/DszA monooxygenase family.</text>
</comment>
<evidence type="ECO:0000256" key="3">
    <source>
        <dbReference type="ARBA" id="ARBA00023002"/>
    </source>
</evidence>
<reference evidence="8" key="1">
    <citation type="journal article" date="2019" name="Int. J. Syst. Evol. Microbiol.">
        <title>The Global Catalogue of Microorganisms (GCM) 10K type strain sequencing project: providing services to taxonomists for standard genome sequencing and annotation.</title>
        <authorList>
            <consortium name="The Broad Institute Genomics Platform"/>
            <consortium name="The Broad Institute Genome Sequencing Center for Infectious Disease"/>
            <person name="Wu L."/>
            <person name="Ma J."/>
        </authorList>
    </citation>
    <scope>NUCLEOTIDE SEQUENCE [LARGE SCALE GENOMIC DNA]</scope>
    <source>
        <strain evidence="8">TISTR 1514</strain>
    </source>
</reference>
<keyword evidence="1" id="KW-0285">Flavoprotein</keyword>
<evidence type="ECO:0000256" key="5">
    <source>
        <dbReference type="ARBA" id="ARBA00033748"/>
    </source>
</evidence>
<keyword evidence="2" id="KW-0288">FMN</keyword>
<keyword evidence="8" id="KW-1185">Reference proteome</keyword>
<dbReference type="RefSeq" id="WP_019619496.1">
    <property type="nucleotide sequence ID" value="NZ_JBHUNE010000006.1"/>
</dbReference>
<sequence>MTTTTDYPRPNAHVHFGVFYAGVNEGVDWQSPTALNQIDFEAFRQTIQTAERGLFDAFFFGEGLRLREHLGEVIEINVAGRPDSQTHLAALAAITDRIGLVATQNATYHEPYALARRLATLDVLSGGRAAWNIVTTVNGWTGENFRRGGYVDVPRRYEHAEQNVRLVRALWDSWANIAPSDSTHAAEWSQAPELIEGDGDFSSVKARLSVPSSAQGHPVLFQAGDSAGGRDLAVKHADVIFSRHLQLDDALEFAADIRSRLRAAGRPEDDVLLLPGGSIVIGDTLADAEDRWRAEQEAALTDAHVVQFVEHTYGEALPDFDPNGPLPSFAPSTSEISVERGTVGHYRTPQDVVAEWRDISEAKGFATARELVAHLTSSRSFVGTPDSLADELAHAVRSGAYDGLNLGLRHVPHGLDDVVNRLVPALQERGAYPTEYVGTTLRDHLGLRPPLGRRASA</sequence>
<evidence type="ECO:0000259" key="6">
    <source>
        <dbReference type="Pfam" id="PF00296"/>
    </source>
</evidence>
<comment type="caution">
    <text evidence="7">The sequence shown here is derived from an EMBL/GenBank/DDBJ whole genome shotgun (WGS) entry which is preliminary data.</text>
</comment>
<keyword evidence="3 7" id="KW-0560">Oxidoreductase</keyword>
<gene>
    <name evidence="7" type="ORF">ACFSW7_07855</name>
</gene>
<dbReference type="EC" id="1.14.-.-" evidence="7"/>
<dbReference type="Proteomes" id="UP001597492">
    <property type="component" value="Unassembled WGS sequence"/>
</dbReference>
<protein>
    <submittedName>
        <fullName evidence="7">NtaA/DmoA family FMN-dependent monooxygenase</fullName>
        <ecNumber evidence="7">1.14.-.-</ecNumber>
    </submittedName>
</protein>
<dbReference type="PANTHER" id="PTHR30011">
    <property type="entry name" value="ALKANESULFONATE MONOOXYGENASE-RELATED"/>
    <property type="match status" value="1"/>
</dbReference>
<dbReference type="InterPro" id="IPR051260">
    <property type="entry name" value="Diverse_substr_monoxygenases"/>
</dbReference>
<keyword evidence="4 7" id="KW-0503">Monooxygenase</keyword>
<dbReference type="Pfam" id="PF00296">
    <property type="entry name" value="Bac_luciferase"/>
    <property type="match status" value="1"/>
</dbReference>
<dbReference type="GO" id="GO:0004497">
    <property type="term" value="F:monooxygenase activity"/>
    <property type="evidence" value="ECO:0007669"/>
    <property type="project" value="UniProtKB-KW"/>
</dbReference>
<dbReference type="SUPFAM" id="SSF51679">
    <property type="entry name" value="Bacterial luciferase-like"/>
    <property type="match status" value="1"/>
</dbReference>
<feature type="domain" description="Luciferase-like" evidence="6">
    <location>
        <begin position="32"/>
        <end position="400"/>
    </location>
</feature>
<dbReference type="Gene3D" id="3.20.20.30">
    <property type="entry name" value="Luciferase-like domain"/>
    <property type="match status" value="1"/>
</dbReference>
<accession>A0ABW5UXQ5</accession>
<dbReference type="PIRSF" id="PIRSF000337">
    <property type="entry name" value="NTA_MOA"/>
    <property type="match status" value="1"/>
</dbReference>
<dbReference type="PANTHER" id="PTHR30011:SF16">
    <property type="entry name" value="C2H2 FINGER DOMAIN TRANSCRIPTION FACTOR (EUROFUNG)-RELATED"/>
    <property type="match status" value="1"/>
</dbReference>
<evidence type="ECO:0000313" key="7">
    <source>
        <dbReference type="EMBL" id="MFD2758291.1"/>
    </source>
</evidence>
<name>A0ABW5UXQ5_9MICO</name>
<dbReference type="NCBIfam" id="TIGR03860">
    <property type="entry name" value="FMN_nitrolo"/>
    <property type="match status" value="1"/>
</dbReference>
<evidence type="ECO:0000256" key="1">
    <source>
        <dbReference type="ARBA" id="ARBA00022630"/>
    </source>
</evidence>
<dbReference type="EMBL" id="JBHUNE010000006">
    <property type="protein sequence ID" value="MFD2758291.1"/>
    <property type="molecule type" value="Genomic_DNA"/>
</dbReference>
<proteinExistence type="inferred from homology"/>